<keyword evidence="3 12" id="KW-0119">Carbohydrate metabolism</keyword>
<dbReference type="InterPro" id="IPR040190">
    <property type="entry name" value="MURQ/GCKR"/>
</dbReference>
<dbReference type="GO" id="GO:0097367">
    <property type="term" value="F:carbohydrate derivative binding"/>
    <property type="evidence" value="ECO:0007669"/>
    <property type="project" value="InterPro"/>
</dbReference>
<dbReference type="CDD" id="cd05007">
    <property type="entry name" value="SIS_Etherase"/>
    <property type="match status" value="1"/>
</dbReference>
<comment type="function">
    <text evidence="12">Specifically catalyzes the cleavage of the D-lactyl ether substituent of MurNAc 6-phosphate, producing GlcNAc 6-phosphate and D-lactate.</text>
</comment>
<evidence type="ECO:0000256" key="5">
    <source>
        <dbReference type="ARBA" id="ARBA00060595"/>
    </source>
</evidence>
<evidence type="ECO:0000256" key="4">
    <source>
        <dbReference type="ARBA" id="ARBA00051747"/>
    </source>
</evidence>
<evidence type="ECO:0000256" key="12">
    <source>
        <dbReference type="HAMAP-Rule" id="MF_00068"/>
    </source>
</evidence>
<dbReference type="GO" id="GO:0009254">
    <property type="term" value="P:peptidoglycan turnover"/>
    <property type="evidence" value="ECO:0007669"/>
    <property type="project" value="TreeGrafter"/>
</dbReference>
<feature type="domain" description="SIS" evidence="13">
    <location>
        <begin position="56"/>
        <end position="219"/>
    </location>
</feature>
<dbReference type="FunFam" id="1.10.8.1080:FF:000001">
    <property type="entry name" value="N-acetylmuramic acid 6-phosphate etherase"/>
    <property type="match status" value="1"/>
</dbReference>
<evidence type="ECO:0000259" key="13">
    <source>
        <dbReference type="PROSITE" id="PS51464"/>
    </source>
</evidence>
<keyword evidence="15" id="KW-1185">Reference proteome</keyword>
<gene>
    <name evidence="12 14" type="primary">murQ</name>
    <name evidence="14" type="ORF">E1I69_06225</name>
</gene>
<dbReference type="GO" id="GO:0016803">
    <property type="term" value="F:ether hydrolase activity"/>
    <property type="evidence" value="ECO:0007669"/>
    <property type="project" value="TreeGrafter"/>
</dbReference>
<sequence>MIKIEALTTEMRNDNSVSIDQMSTREILKTINDEDKTVASRVEAVLPEIAASVEIVYESLLNGGRLFYVGAGTSGRLGILDAVECPPTFRTPPELVQGIMAGGSRALVEAVEGAEDDPHLAARDLSAKKLDHDDVVVGIAASGRTPYVVGALQYAKQIGAKTICLSSNQDSIISRYSDIAIEVMTGPEVITGSTRMKAATAHKLILNMITTSSMIKLGKVYENLMVDVNASNVKLKERAKNIVSTITNEPYPKVEEILEMTNYEVKPAIVMIKAGVNLETAKRCIKLSNGFVREAIQVAQQEVYLNSKNKQG</sequence>
<dbReference type="RefSeq" id="WP_136378737.1">
    <property type="nucleotide sequence ID" value="NZ_SLUB01000007.1"/>
</dbReference>
<dbReference type="FunFam" id="3.40.50.10490:FF:000014">
    <property type="entry name" value="N-acetylmuramic acid 6-phosphate etherase"/>
    <property type="match status" value="1"/>
</dbReference>
<dbReference type="Gene3D" id="3.40.50.10490">
    <property type="entry name" value="Glucose-6-phosphate isomerase like protein, domain 1"/>
    <property type="match status" value="1"/>
</dbReference>
<evidence type="ECO:0000256" key="3">
    <source>
        <dbReference type="ARBA" id="ARBA00023277"/>
    </source>
</evidence>
<comment type="subunit">
    <text evidence="1 12">Homodimer.</text>
</comment>
<comment type="caution">
    <text evidence="14">The sequence shown here is derived from an EMBL/GenBank/DDBJ whole genome shotgun (WGS) entry which is preliminary data.</text>
</comment>
<keyword evidence="2 12" id="KW-0456">Lyase</keyword>
<dbReference type="InterPro" id="IPR001347">
    <property type="entry name" value="SIS_dom"/>
</dbReference>
<dbReference type="PANTHER" id="PTHR10088">
    <property type="entry name" value="GLUCOKINASE REGULATORY PROTEIN"/>
    <property type="match status" value="1"/>
</dbReference>
<dbReference type="PROSITE" id="PS01272">
    <property type="entry name" value="GCKR"/>
    <property type="match status" value="1"/>
</dbReference>
<accession>A0A4S3PVF5</accession>
<evidence type="ECO:0000256" key="6">
    <source>
        <dbReference type="ARBA" id="ARBA00060672"/>
    </source>
</evidence>
<dbReference type="AlphaFoldDB" id="A0A4S3PVF5"/>
<dbReference type="NCBIfam" id="NF003915">
    <property type="entry name" value="PRK05441.1"/>
    <property type="match status" value="1"/>
</dbReference>
<dbReference type="InterPro" id="IPR046348">
    <property type="entry name" value="SIS_dom_sf"/>
</dbReference>
<evidence type="ECO:0000256" key="7">
    <source>
        <dbReference type="ARBA" id="ARBA00061234"/>
    </source>
</evidence>
<dbReference type="InterPro" id="IPR005488">
    <property type="entry name" value="Etherase_MurQ"/>
</dbReference>
<feature type="active site" evidence="12">
    <location>
        <position position="115"/>
    </location>
</feature>
<comment type="catalytic activity">
    <reaction evidence="4 12">
        <text>N-acetyl-D-muramate 6-phosphate + H2O = N-acetyl-D-glucosamine 6-phosphate + (R)-lactate</text>
        <dbReference type="Rhea" id="RHEA:26410"/>
        <dbReference type="ChEBI" id="CHEBI:15377"/>
        <dbReference type="ChEBI" id="CHEBI:16004"/>
        <dbReference type="ChEBI" id="CHEBI:57513"/>
        <dbReference type="ChEBI" id="CHEBI:58722"/>
        <dbReference type="EC" id="4.2.1.126"/>
    </reaction>
</comment>
<dbReference type="HAMAP" id="MF_00068">
    <property type="entry name" value="MurQ"/>
    <property type="match status" value="1"/>
</dbReference>
<dbReference type="EMBL" id="SLUB01000007">
    <property type="protein sequence ID" value="THE13800.1"/>
    <property type="molecule type" value="Genomic_DNA"/>
</dbReference>
<dbReference type="NCBIfam" id="NF009222">
    <property type="entry name" value="PRK12570.1"/>
    <property type="match status" value="1"/>
</dbReference>
<dbReference type="Proteomes" id="UP000306477">
    <property type="component" value="Unassembled WGS sequence"/>
</dbReference>
<evidence type="ECO:0000256" key="2">
    <source>
        <dbReference type="ARBA" id="ARBA00023239"/>
    </source>
</evidence>
<dbReference type="UniPathway" id="UPA00342"/>
<dbReference type="NCBIfam" id="TIGR00274">
    <property type="entry name" value="N-acetylmuramic acid 6-phosphate etherase"/>
    <property type="match status" value="1"/>
</dbReference>
<evidence type="ECO:0000256" key="8">
    <source>
        <dbReference type="ARBA" id="ARBA00067056"/>
    </source>
</evidence>
<dbReference type="GO" id="GO:0016835">
    <property type="term" value="F:carbon-oxygen lyase activity"/>
    <property type="evidence" value="ECO:0007669"/>
    <property type="project" value="UniProtKB-UniRule"/>
</dbReference>
<evidence type="ECO:0000256" key="1">
    <source>
        <dbReference type="ARBA" id="ARBA00011738"/>
    </source>
</evidence>
<dbReference type="PANTHER" id="PTHR10088:SF4">
    <property type="entry name" value="GLUCOKINASE REGULATORY PROTEIN"/>
    <property type="match status" value="1"/>
</dbReference>
<dbReference type="Gene3D" id="1.10.8.1080">
    <property type="match status" value="1"/>
</dbReference>
<dbReference type="GO" id="GO:0046348">
    <property type="term" value="P:amino sugar catabolic process"/>
    <property type="evidence" value="ECO:0007669"/>
    <property type="project" value="InterPro"/>
</dbReference>
<dbReference type="SUPFAM" id="SSF53697">
    <property type="entry name" value="SIS domain"/>
    <property type="match status" value="1"/>
</dbReference>
<dbReference type="Pfam" id="PF22645">
    <property type="entry name" value="GKRP_SIS_N"/>
    <property type="match status" value="1"/>
</dbReference>
<evidence type="ECO:0000313" key="14">
    <source>
        <dbReference type="EMBL" id="THE13800.1"/>
    </source>
</evidence>
<dbReference type="OrthoDB" id="9813395at2"/>
<name>A0A4S3PVF5_9BACI</name>
<evidence type="ECO:0000256" key="9">
    <source>
        <dbReference type="ARBA" id="ARBA00070061"/>
    </source>
</evidence>
<comment type="pathway">
    <text evidence="5">Amino-sugar metabolism; 1,6-anhydro-N-acetylmuramate degradation.</text>
</comment>
<comment type="miscellaneous">
    <text evidence="12">A lyase-type mechanism (elimination/hydration) is suggested for the cleavage of the lactyl ether bond of MurNAc 6-phosphate, with the formation of an alpha,beta-unsaturated aldehyde intermediate with (E)-stereochemistry, followed by the syn addition of water to give product.</text>
</comment>
<dbReference type="InterPro" id="IPR005486">
    <property type="entry name" value="Glucokinase_regulatory_CS"/>
</dbReference>
<evidence type="ECO:0000313" key="15">
    <source>
        <dbReference type="Proteomes" id="UP000306477"/>
    </source>
</evidence>
<evidence type="ECO:0000256" key="11">
    <source>
        <dbReference type="ARBA" id="ARBA00084049"/>
    </source>
</evidence>
<evidence type="ECO:0000256" key="10">
    <source>
        <dbReference type="ARBA" id="ARBA00077905"/>
    </source>
</evidence>
<dbReference type="GO" id="GO:0097173">
    <property type="term" value="P:N-acetylmuramic acid catabolic process"/>
    <property type="evidence" value="ECO:0007669"/>
    <property type="project" value="UniProtKB-UniPathway"/>
</dbReference>
<comment type="similarity">
    <text evidence="7 12">Belongs to the GCKR-like family. MurNAc-6-P etherase subfamily.</text>
</comment>
<comment type="pathway">
    <text evidence="6">Cell wall biogenesis.</text>
</comment>
<comment type="pathway">
    <text evidence="12">Amino-sugar metabolism; N-acetylmuramate degradation.</text>
</comment>
<protein>
    <recommendedName>
        <fullName evidence="9 12">N-acetylmuramic acid 6-phosphate etherase</fullName>
        <shortName evidence="12">MurNAc-6-P etherase</shortName>
        <ecNumber evidence="8 12">4.2.1.126</ecNumber>
    </recommendedName>
    <alternativeName>
        <fullName evidence="11 12">N-acetylmuramic acid 6-phosphate hydrolase</fullName>
    </alternativeName>
    <alternativeName>
        <fullName evidence="10 12">N-acetylmuramic acid 6-phosphate lyase</fullName>
    </alternativeName>
</protein>
<dbReference type="EC" id="4.2.1.126" evidence="8 12"/>
<dbReference type="PROSITE" id="PS51464">
    <property type="entry name" value="SIS"/>
    <property type="match status" value="1"/>
</dbReference>
<feature type="active site" description="Proton donor" evidence="12">
    <location>
        <position position="84"/>
    </location>
</feature>
<organism evidence="14 15">
    <name type="scientific">Bacillus timonensis</name>
    <dbReference type="NCBI Taxonomy" id="1033734"/>
    <lineage>
        <taxon>Bacteria</taxon>
        <taxon>Bacillati</taxon>
        <taxon>Bacillota</taxon>
        <taxon>Bacilli</taxon>
        <taxon>Bacillales</taxon>
        <taxon>Bacillaceae</taxon>
        <taxon>Bacillus</taxon>
    </lineage>
</organism>
<proteinExistence type="inferred from homology"/>
<reference evidence="14 15" key="1">
    <citation type="journal article" date="2019" name="Indoor Air">
        <title>Impacts of indoor surface finishes on bacterial viability.</title>
        <authorList>
            <person name="Hu J."/>
            <person name="Maamar S.B."/>
            <person name="Glawe A.J."/>
            <person name="Gottel N."/>
            <person name="Gilbert J.A."/>
            <person name="Hartmann E.M."/>
        </authorList>
    </citation>
    <scope>NUCLEOTIDE SEQUENCE [LARGE SCALE GENOMIC DNA]</scope>
    <source>
        <strain evidence="14 15">AF060A6</strain>
    </source>
</reference>